<dbReference type="EMBL" id="VRMN01000010">
    <property type="protein sequence ID" value="KAA8492110.1"/>
    <property type="molecule type" value="Genomic_DNA"/>
</dbReference>
<gene>
    <name evidence="1" type="ORF">FVE85_3548</name>
</gene>
<sequence length="253" mass="29061">MTKFGLRAVKEMLISQQASPWSTKVEPRFWTERKYGSAAERMLDFKVIEEFPWREWKEKRIQDRAVKMMRQDAKPVHKEESLAEGLVVMKKHEKRFIQEDAITGTRCGVTKLVTVKEAMKDVQAYDPLKKEMTAMNGLLPALNLVKELLHSDQRGSESQVCGMMHCDSELAKAWVEKGFLPKLMHLRKSHGISVAVLHEVYYEQRYGNCKLMFVHGVDNPANIFTKPLGPVKFGVMEKWMLDPGKPEPNVSAV</sequence>
<evidence type="ECO:0000313" key="1">
    <source>
        <dbReference type="EMBL" id="KAA8492110.1"/>
    </source>
</evidence>
<organism evidence="1 2">
    <name type="scientific">Porphyridium purpureum</name>
    <name type="common">Red alga</name>
    <name type="synonym">Porphyridium cruentum</name>
    <dbReference type="NCBI Taxonomy" id="35688"/>
    <lineage>
        <taxon>Eukaryota</taxon>
        <taxon>Rhodophyta</taxon>
        <taxon>Bangiophyceae</taxon>
        <taxon>Porphyridiales</taxon>
        <taxon>Porphyridiaceae</taxon>
        <taxon>Porphyridium</taxon>
    </lineage>
</organism>
<accession>A0A5J4YME7</accession>
<protein>
    <submittedName>
        <fullName evidence="1">Uncharacterized protein</fullName>
    </submittedName>
</protein>
<proteinExistence type="predicted"/>
<evidence type="ECO:0000313" key="2">
    <source>
        <dbReference type="Proteomes" id="UP000324585"/>
    </source>
</evidence>
<keyword evidence="2" id="KW-1185">Reference proteome</keyword>
<reference evidence="2" key="1">
    <citation type="journal article" date="2019" name="Nat. Commun.">
        <title>Expansion of phycobilisome linker gene families in mesophilic red algae.</title>
        <authorList>
            <person name="Lee J."/>
            <person name="Kim D."/>
            <person name="Bhattacharya D."/>
            <person name="Yoon H.S."/>
        </authorList>
    </citation>
    <scope>NUCLEOTIDE SEQUENCE [LARGE SCALE GENOMIC DNA]</scope>
    <source>
        <strain evidence="2">CCMP 1328</strain>
    </source>
</reference>
<name>A0A5J4YME7_PORPP</name>
<comment type="caution">
    <text evidence="1">The sequence shown here is derived from an EMBL/GenBank/DDBJ whole genome shotgun (WGS) entry which is preliminary data.</text>
</comment>
<dbReference type="AlphaFoldDB" id="A0A5J4YME7"/>
<dbReference type="Proteomes" id="UP000324585">
    <property type="component" value="Unassembled WGS sequence"/>
</dbReference>